<evidence type="ECO:0008006" key="3">
    <source>
        <dbReference type="Google" id="ProtNLM"/>
    </source>
</evidence>
<organism evidence="1 2">
    <name type="scientific">Wickerhamomyces anomalus (strain ATCC 58044 / CBS 1984 / NCYC 433 / NRRL Y-366-8)</name>
    <name type="common">Yeast</name>
    <name type="synonym">Hansenula anomala</name>
    <dbReference type="NCBI Taxonomy" id="683960"/>
    <lineage>
        <taxon>Eukaryota</taxon>
        <taxon>Fungi</taxon>
        <taxon>Dikarya</taxon>
        <taxon>Ascomycota</taxon>
        <taxon>Saccharomycotina</taxon>
        <taxon>Saccharomycetes</taxon>
        <taxon>Phaffomycetales</taxon>
        <taxon>Wickerhamomycetaceae</taxon>
        <taxon>Wickerhamomyces</taxon>
    </lineage>
</organism>
<dbReference type="PANTHER" id="PTHR33606">
    <property type="entry name" value="PROTEIN YCII"/>
    <property type="match status" value="1"/>
</dbReference>
<protein>
    <recommendedName>
        <fullName evidence="3">YCII-related domain-containing protein</fullName>
    </recommendedName>
</protein>
<accession>A0A1E3P812</accession>
<dbReference type="Proteomes" id="UP000094112">
    <property type="component" value="Unassembled WGS sequence"/>
</dbReference>
<proteinExistence type="predicted"/>
<dbReference type="RefSeq" id="XP_019040571.1">
    <property type="nucleotide sequence ID" value="XM_019183275.1"/>
</dbReference>
<dbReference type="GeneID" id="30200521"/>
<dbReference type="PANTHER" id="PTHR33606:SF3">
    <property type="entry name" value="PROTEIN YCII"/>
    <property type="match status" value="1"/>
</dbReference>
<gene>
    <name evidence="1" type="ORF">WICANDRAFT_61920</name>
</gene>
<sequence>MTEWLVVVYDRPGSDRSKFRPQHLEAIPKQVANGKITNAGAIFHEVPKEGQPLKFAGSSLNVVADSKEEVLEILKQDIFAKENIWDVENALIYPYGVAVRVAK</sequence>
<dbReference type="SUPFAM" id="SSF54909">
    <property type="entry name" value="Dimeric alpha+beta barrel"/>
    <property type="match status" value="1"/>
</dbReference>
<dbReference type="InterPro" id="IPR051807">
    <property type="entry name" value="Sec-metab_biosynth-assoc"/>
</dbReference>
<evidence type="ECO:0000313" key="1">
    <source>
        <dbReference type="EMBL" id="ODQ61364.1"/>
    </source>
</evidence>
<dbReference type="EMBL" id="KV454209">
    <property type="protein sequence ID" value="ODQ61364.1"/>
    <property type="molecule type" value="Genomic_DNA"/>
</dbReference>
<reference evidence="1 2" key="1">
    <citation type="journal article" date="2016" name="Proc. Natl. Acad. Sci. U.S.A.">
        <title>Comparative genomics of biotechnologically important yeasts.</title>
        <authorList>
            <person name="Riley R."/>
            <person name="Haridas S."/>
            <person name="Wolfe K.H."/>
            <person name="Lopes M.R."/>
            <person name="Hittinger C.T."/>
            <person name="Goeker M."/>
            <person name="Salamov A.A."/>
            <person name="Wisecaver J.H."/>
            <person name="Long T.M."/>
            <person name="Calvey C.H."/>
            <person name="Aerts A.L."/>
            <person name="Barry K.W."/>
            <person name="Choi C."/>
            <person name="Clum A."/>
            <person name="Coughlan A.Y."/>
            <person name="Deshpande S."/>
            <person name="Douglass A.P."/>
            <person name="Hanson S.J."/>
            <person name="Klenk H.-P."/>
            <person name="LaButti K.M."/>
            <person name="Lapidus A."/>
            <person name="Lindquist E.A."/>
            <person name="Lipzen A.M."/>
            <person name="Meier-Kolthoff J.P."/>
            <person name="Ohm R.A."/>
            <person name="Otillar R.P."/>
            <person name="Pangilinan J.L."/>
            <person name="Peng Y."/>
            <person name="Rokas A."/>
            <person name="Rosa C.A."/>
            <person name="Scheuner C."/>
            <person name="Sibirny A.A."/>
            <person name="Slot J.C."/>
            <person name="Stielow J.B."/>
            <person name="Sun H."/>
            <person name="Kurtzman C.P."/>
            <person name="Blackwell M."/>
            <person name="Grigoriev I.V."/>
            <person name="Jeffries T.W."/>
        </authorList>
    </citation>
    <scope>NUCLEOTIDE SEQUENCE [LARGE SCALE GENOMIC DNA]</scope>
    <source>
        <strain evidence="2">ATCC 58044 / CBS 1984 / NCYC 433 / NRRL Y-366-8</strain>
    </source>
</reference>
<dbReference type="Gene3D" id="3.30.70.1060">
    <property type="entry name" value="Dimeric alpha+beta barrel"/>
    <property type="match status" value="1"/>
</dbReference>
<evidence type="ECO:0000313" key="2">
    <source>
        <dbReference type="Proteomes" id="UP000094112"/>
    </source>
</evidence>
<dbReference type="AlphaFoldDB" id="A0A1E3P812"/>
<dbReference type="InterPro" id="IPR011008">
    <property type="entry name" value="Dimeric_a/b-barrel"/>
</dbReference>
<name>A0A1E3P812_WICAA</name>
<keyword evidence="2" id="KW-1185">Reference proteome</keyword>
<dbReference type="OrthoDB" id="5519740at2759"/>